<organism evidence="2 3">
    <name type="scientific">Cercophora scortea</name>
    <dbReference type="NCBI Taxonomy" id="314031"/>
    <lineage>
        <taxon>Eukaryota</taxon>
        <taxon>Fungi</taxon>
        <taxon>Dikarya</taxon>
        <taxon>Ascomycota</taxon>
        <taxon>Pezizomycotina</taxon>
        <taxon>Sordariomycetes</taxon>
        <taxon>Sordariomycetidae</taxon>
        <taxon>Sordariales</taxon>
        <taxon>Lasiosphaeriaceae</taxon>
        <taxon>Cercophora</taxon>
    </lineage>
</organism>
<sequence length="181" mass="20111">MTDIMAQQQPLQTQDGGATTAIDSPLSQPFVSKWASRYRGATVEDLDPPAALSLTPSDSISVALMSAFERDYTHLTIVDGETRALLGYIAIPQLQAQLESGAVRPEDEVRSAMMRFRRRRANKYQVITMDTPLEELEAFFAGAATDGQKQDFAVITDERRRFVLGVATVDDLEQFVKRRPA</sequence>
<evidence type="ECO:0008006" key="4">
    <source>
        <dbReference type="Google" id="ProtNLM"/>
    </source>
</evidence>
<name>A0AAE0J1W9_9PEZI</name>
<keyword evidence="3" id="KW-1185">Reference proteome</keyword>
<accession>A0AAE0J1W9</accession>
<dbReference type="SUPFAM" id="SSF54631">
    <property type="entry name" value="CBS-domain pair"/>
    <property type="match status" value="1"/>
</dbReference>
<reference evidence="2" key="1">
    <citation type="journal article" date="2023" name="Mol. Phylogenet. Evol.">
        <title>Genome-scale phylogeny and comparative genomics of the fungal order Sordariales.</title>
        <authorList>
            <person name="Hensen N."/>
            <person name="Bonometti L."/>
            <person name="Westerberg I."/>
            <person name="Brannstrom I.O."/>
            <person name="Guillou S."/>
            <person name="Cros-Aarteil S."/>
            <person name="Calhoun S."/>
            <person name="Haridas S."/>
            <person name="Kuo A."/>
            <person name="Mondo S."/>
            <person name="Pangilinan J."/>
            <person name="Riley R."/>
            <person name="LaButti K."/>
            <person name="Andreopoulos B."/>
            <person name="Lipzen A."/>
            <person name="Chen C."/>
            <person name="Yan M."/>
            <person name="Daum C."/>
            <person name="Ng V."/>
            <person name="Clum A."/>
            <person name="Steindorff A."/>
            <person name="Ohm R.A."/>
            <person name="Martin F."/>
            <person name="Silar P."/>
            <person name="Natvig D.O."/>
            <person name="Lalanne C."/>
            <person name="Gautier V."/>
            <person name="Ament-Velasquez S.L."/>
            <person name="Kruys A."/>
            <person name="Hutchinson M.I."/>
            <person name="Powell A.J."/>
            <person name="Barry K."/>
            <person name="Miller A.N."/>
            <person name="Grigoriev I.V."/>
            <person name="Debuchy R."/>
            <person name="Gladieux P."/>
            <person name="Hiltunen Thoren M."/>
            <person name="Johannesson H."/>
        </authorList>
    </citation>
    <scope>NUCLEOTIDE SEQUENCE</scope>
    <source>
        <strain evidence="2">SMH4131-1</strain>
    </source>
</reference>
<feature type="region of interest" description="Disordered" evidence="1">
    <location>
        <begin position="1"/>
        <end position="24"/>
    </location>
</feature>
<dbReference type="AlphaFoldDB" id="A0AAE0J1W9"/>
<dbReference type="PANTHER" id="PTHR42115">
    <property type="entry name" value="BETA-SYNTHASE (BETA-THIONASE), PUTATIVE (AFU_ORTHOLOGUE AFUA_3G08420)-RELATED"/>
    <property type="match status" value="1"/>
</dbReference>
<reference evidence="2" key="2">
    <citation type="submission" date="2023-06" db="EMBL/GenBank/DDBJ databases">
        <authorList>
            <consortium name="Lawrence Berkeley National Laboratory"/>
            <person name="Haridas S."/>
            <person name="Hensen N."/>
            <person name="Bonometti L."/>
            <person name="Westerberg I."/>
            <person name="Brannstrom I.O."/>
            <person name="Guillou S."/>
            <person name="Cros-Aarteil S."/>
            <person name="Calhoun S."/>
            <person name="Kuo A."/>
            <person name="Mondo S."/>
            <person name="Pangilinan J."/>
            <person name="Riley R."/>
            <person name="Labutti K."/>
            <person name="Andreopoulos B."/>
            <person name="Lipzen A."/>
            <person name="Chen C."/>
            <person name="Yanf M."/>
            <person name="Daum C."/>
            <person name="Ng V."/>
            <person name="Clum A."/>
            <person name="Steindorff A."/>
            <person name="Ohm R."/>
            <person name="Martin F."/>
            <person name="Silar P."/>
            <person name="Natvig D."/>
            <person name="Lalanne C."/>
            <person name="Gautier V."/>
            <person name="Ament-Velasquez S.L."/>
            <person name="Kruys A."/>
            <person name="Hutchinson M.I."/>
            <person name="Powell A.J."/>
            <person name="Barry K."/>
            <person name="Miller A.N."/>
            <person name="Grigoriev I.V."/>
            <person name="Debuchy R."/>
            <person name="Gladieux P."/>
            <person name="Thoren M.H."/>
            <person name="Johannesson H."/>
        </authorList>
    </citation>
    <scope>NUCLEOTIDE SEQUENCE</scope>
    <source>
        <strain evidence="2">SMH4131-1</strain>
    </source>
</reference>
<dbReference type="Proteomes" id="UP001286456">
    <property type="component" value="Unassembled WGS sequence"/>
</dbReference>
<dbReference type="EMBL" id="JAUEPO010000001">
    <property type="protein sequence ID" value="KAK3335396.1"/>
    <property type="molecule type" value="Genomic_DNA"/>
</dbReference>
<gene>
    <name evidence="2" type="ORF">B0T19DRAFT_406301</name>
</gene>
<dbReference type="PANTHER" id="PTHR42115:SF1">
    <property type="entry name" value="BETA-SYNTHASE (BETA-THIONASE), PUTATIVE (AFU_ORTHOLOGUE AFUA_3G08420)-RELATED"/>
    <property type="match status" value="1"/>
</dbReference>
<comment type="caution">
    <text evidence="2">The sequence shown here is derived from an EMBL/GenBank/DDBJ whole genome shotgun (WGS) entry which is preliminary data.</text>
</comment>
<dbReference type="InterPro" id="IPR046342">
    <property type="entry name" value="CBS_dom_sf"/>
</dbReference>
<evidence type="ECO:0000313" key="2">
    <source>
        <dbReference type="EMBL" id="KAK3335396.1"/>
    </source>
</evidence>
<evidence type="ECO:0000313" key="3">
    <source>
        <dbReference type="Proteomes" id="UP001286456"/>
    </source>
</evidence>
<protein>
    <recommendedName>
        <fullName evidence="4">Cystathionine beta-synthase</fullName>
    </recommendedName>
</protein>
<evidence type="ECO:0000256" key="1">
    <source>
        <dbReference type="SAM" id="MobiDB-lite"/>
    </source>
</evidence>
<proteinExistence type="predicted"/>
<dbReference type="Gene3D" id="3.10.580.10">
    <property type="entry name" value="CBS-domain"/>
    <property type="match status" value="1"/>
</dbReference>